<evidence type="ECO:0000313" key="3">
    <source>
        <dbReference type="Proteomes" id="UP000597762"/>
    </source>
</evidence>
<evidence type="ECO:0000313" key="2">
    <source>
        <dbReference type="EMBL" id="CAE1224633.1"/>
    </source>
</evidence>
<protein>
    <submittedName>
        <fullName evidence="2">Uncharacterized protein</fullName>
    </submittedName>
</protein>
<name>A0A812BBY4_ACAPH</name>
<dbReference type="AlphaFoldDB" id="A0A812BBY4"/>
<sequence>MFSLCVSPFSPDVLSVCLSIFAGCSLRVSLHFRRMFSPCVSPFSPDVLSVCLSIFTGCSLRVSLHFHRMFSPCVSPFSPDVLSQYELQLLGVHICGRSALLGEEASLCLIQNAFFDHQPAADLSTDNHKDGGEAPALQRNNIQKQPPTTC</sequence>
<evidence type="ECO:0000256" key="1">
    <source>
        <dbReference type="SAM" id="MobiDB-lite"/>
    </source>
</evidence>
<keyword evidence="3" id="KW-1185">Reference proteome</keyword>
<dbReference type="Proteomes" id="UP000597762">
    <property type="component" value="Unassembled WGS sequence"/>
</dbReference>
<accession>A0A812BBY4</accession>
<proteinExistence type="predicted"/>
<reference evidence="2" key="1">
    <citation type="submission" date="2021-01" db="EMBL/GenBank/DDBJ databases">
        <authorList>
            <person name="Li R."/>
            <person name="Bekaert M."/>
        </authorList>
    </citation>
    <scope>NUCLEOTIDE SEQUENCE</scope>
    <source>
        <strain evidence="2">Farmed</strain>
    </source>
</reference>
<feature type="compositionally biased region" description="Polar residues" evidence="1">
    <location>
        <begin position="138"/>
        <end position="150"/>
    </location>
</feature>
<feature type="region of interest" description="Disordered" evidence="1">
    <location>
        <begin position="125"/>
        <end position="150"/>
    </location>
</feature>
<comment type="caution">
    <text evidence="2">The sequence shown here is derived from an EMBL/GenBank/DDBJ whole genome shotgun (WGS) entry which is preliminary data.</text>
</comment>
<organism evidence="2 3">
    <name type="scientific">Acanthosepion pharaonis</name>
    <name type="common">Pharaoh cuttlefish</name>
    <name type="synonym">Sepia pharaonis</name>
    <dbReference type="NCBI Taxonomy" id="158019"/>
    <lineage>
        <taxon>Eukaryota</taxon>
        <taxon>Metazoa</taxon>
        <taxon>Spiralia</taxon>
        <taxon>Lophotrochozoa</taxon>
        <taxon>Mollusca</taxon>
        <taxon>Cephalopoda</taxon>
        <taxon>Coleoidea</taxon>
        <taxon>Decapodiformes</taxon>
        <taxon>Sepiida</taxon>
        <taxon>Sepiina</taxon>
        <taxon>Sepiidae</taxon>
        <taxon>Acanthosepion</taxon>
    </lineage>
</organism>
<gene>
    <name evidence="2" type="ORF">SPHA_15478</name>
</gene>
<dbReference type="EMBL" id="CAHIKZ030000538">
    <property type="protein sequence ID" value="CAE1224633.1"/>
    <property type="molecule type" value="Genomic_DNA"/>
</dbReference>